<feature type="transmembrane region" description="Helical" evidence="6">
    <location>
        <begin position="33"/>
        <end position="55"/>
    </location>
</feature>
<proteinExistence type="predicted"/>
<feature type="compositionally biased region" description="Polar residues" evidence="5">
    <location>
        <begin position="1"/>
        <end position="13"/>
    </location>
</feature>
<gene>
    <name evidence="7" type="ORF">ACFQBT_08520</name>
</gene>
<organism evidence="7 8">
    <name type="scientific">Branchiibius cervicis</name>
    <dbReference type="NCBI Taxonomy" id="908252"/>
    <lineage>
        <taxon>Bacteria</taxon>
        <taxon>Bacillati</taxon>
        <taxon>Actinomycetota</taxon>
        <taxon>Actinomycetes</taxon>
        <taxon>Micrococcales</taxon>
        <taxon>Dermacoccaceae</taxon>
        <taxon>Branchiibius</taxon>
    </lineage>
</organism>
<dbReference type="Pfam" id="PF04228">
    <property type="entry name" value="Zn_peptidase"/>
    <property type="match status" value="1"/>
</dbReference>
<feature type="region of interest" description="Disordered" evidence="5">
    <location>
        <begin position="1"/>
        <end position="23"/>
    </location>
</feature>
<evidence type="ECO:0000256" key="3">
    <source>
        <dbReference type="ARBA" id="ARBA00022989"/>
    </source>
</evidence>
<dbReference type="EMBL" id="JBHSWJ010000002">
    <property type="protein sequence ID" value="MFC6713862.1"/>
    <property type="molecule type" value="Genomic_DNA"/>
</dbReference>
<keyword evidence="2 6" id="KW-0812">Transmembrane</keyword>
<evidence type="ECO:0000256" key="4">
    <source>
        <dbReference type="ARBA" id="ARBA00023136"/>
    </source>
</evidence>
<evidence type="ECO:0000313" key="8">
    <source>
        <dbReference type="Proteomes" id="UP001596356"/>
    </source>
</evidence>
<evidence type="ECO:0000313" key="7">
    <source>
        <dbReference type="EMBL" id="MFC6713862.1"/>
    </source>
</evidence>
<dbReference type="RefSeq" id="WP_377821939.1">
    <property type="nucleotide sequence ID" value="NZ_JBHSWJ010000002.1"/>
</dbReference>
<evidence type="ECO:0000256" key="1">
    <source>
        <dbReference type="ARBA" id="ARBA00004167"/>
    </source>
</evidence>
<name>A0ABW2AS82_9MICO</name>
<dbReference type="Proteomes" id="UP001596356">
    <property type="component" value="Unassembled WGS sequence"/>
</dbReference>
<keyword evidence="3 6" id="KW-1133">Transmembrane helix</keyword>
<protein>
    <submittedName>
        <fullName evidence="7">Neutral zinc metallopeptidase</fullName>
    </submittedName>
</protein>
<dbReference type="PANTHER" id="PTHR30168">
    <property type="entry name" value="PUTATIVE MEMBRANE PROTEIN YPFJ"/>
    <property type="match status" value="1"/>
</dbReference>
<dbReference type="InterPro" id="IPR007343">
    <property type="entry name" value="Uncharacterised_pept_Zn_put"/>
</dbReference>
<evidence type="ECO:0000256" key="6">
    <source>
        <dbReference type="SAM" id="Phobius"/>
    </source>
</evidence>
<keyword evidence="4 6" id="KW-0472">Membrane</keyword>
<dbReference type="SUPFAM" id="SSF55486">
    <property type="entry name" value="Metalloproteases ('zincins'), catalytic domain"/>
    <property type="match status" value="1"/>
</dbReference>
<evidence type="ECO:0000256" key="2">
    <source>
        <dbReference type="ARBA" id="ARBA00022692"/>
    </source>
</evidence>
<evidence type="ECO:0000256" key="5">
    <source>
        <dbReference type="SAM" id="MobiDB-lite"/>
    </source>
</evidence>
<comment type="subcellular location">
    <subcellularLocation>
        <location evidence="1">Membrane</location>
        <topology evidence="1">Single-pass membrane protein</topology>
    </subcellularLocation>
</comment>
<sequence>MTFNDNVGLDTSQVQSGGSGGGYSSGGVGRGGVAVGGIGGIIILILTMIFGGNLLGTSGTSNALNNGNDVASNSGSVSDQFSECKTGADANNNDTCRVIATVNSLQNFWSGYLPKYGQNYTPAKTVLYSGRTASGCGTATSAMGPFYCPLDQKVYVDVSFYRELTSTYGADTGALAKEYVVAHEYGHHVQNILGLLGASQQDPQGANSASVRTELQADCFAGLWVRYASQTTDAQGNVFIPNITDTDIKSALSAAAAVGDDHIQAQAGGRVRPDTFTHGTSAQRQKWFYTGYSTGDLNRCDTFNAASLG</sequence>
<accession>A0ABW2AS82</accession>
<keyword evidence="8" id="KW-1185">Reference proteome</keyword>
<comment type="caution">
    <text evidence="7">The sequence shown here is derived from an EMBL/GenBank/DDBJ whole genome shotgun (WGS) entry which is preliminary data.</text>
</comment>
<reference evidence="8" key="1">
    <citation type="journal article" date="2019" name="Int. J. Syst. Evol. Microbiol.">
        <title>The Global Catalogue of Microorganisms (GCM) 10K type strain sequencing project: providing services to taxonomists for standard genome sequencing and annotation.</title>
        <authorList>
            <consortium name="The Broad Institute Genomics Platform"/>
            <consortium name="The Broad Institute Genome Sequencing Center for Infectious Disease"/>
            <person name="Wu L."/>
            <person name="Ma J."/>
        </authorList>
    </citation>
    <scope>NUCLEOTIDE SEQUENCE [LARGE SCALE GENOMIC DNA]</scope>
    <source>
        <strain evidence="8">NBRC 106593</strain>
    </source>
</reference>
<dbReference type="PANTHER" id="PTHR30168:SF0">
    <property type="entry name" value="INNER MEMBRANE PROTEIN"/>
    <property type="match status" value="1"/>
</dbReference>